<protein>
    <recommendedName>
        <fullName evidence="2">Peptidase A2 domain-containing protein</fullName>
    </recommendedName>
</protein>
<dbReference type="Gene3D" id="2.40.70.10">
    <property type="entry name" value="Acid Proteases"/>
    <property type="match status" value="1"/>
</dbReference>
<feature type="non-terminal residue" evidence="1">
    <location>
        <position position="1"/>
    </location>
</feature>
<dbReference type="SUPFAM" id="SSF50630">
    <property type="entry name" value="Acid proteases"/>
    <property type="match status" value="1"/>
</dbReference>
<evidence type="ECO:0000313" key="1">
    <source>
        <dbReference type="EMBL" id="JAP51862.1"/>
    </source>
</evidence>
<name>A0A0X3PTQ2_SCHSO</name>
<dbReference type="EMBL" id="GEEE01011363">
    <property type="protein sequence ID" value="JAP51862.1"/>
    <property type="molecule type" value="Transcribed_RNA"/>
</dbReference>
<dbReference type="AlphaFoldDB" id="A0A0X3PTQ2"/>
<gene>
    <name evidence="1" type="ORF">TR127403</name>
</gene>
<dbReference type="InterPro" id="IPR021109">
    <property type="entry name" value="Peptidase_aspartic_dom_sf"/>
</dbReference>
<dbReference type="FunFam" id="2.40.70.10:FF:000130">
    <property type="entry name" value="Retrovirus-related Pol polyprotein from transposon opus-like Protein"/>
    <property type="match status" value="1"/>
</dbReference>
<organism evidence="1">
    <name type="scientific">Schistocephalus solidus</name>
    <name type="common">Tapeworm</name>
    <dbReference type="NCBI Taxonomy" id="70667"/>
    <lineage>
        <taxon>Eukaryota</taxon>
        <taxon>Metazoa</taxon>
        <taxon>Spiralia</taxon>
        <taxon>Lophotrochozoa</taxon>
        <taxon>Platyhelminthes</taxon>
        <taxon>Cestoda</taxon>
        <taxon>Eucestoda</taxon>
        <taxon>Diphyllobothriidea</taxon>
        <taxon>Diphyllobothriidae</taxon>
        <taxon>Schistocephalus</taxon>
    </lineage>
</organism>
<evidence type="ECO:0008006" key="2">
    <source>
        <dbReference type="Google" id="ProtNLM"/>
    </source>
</evidence>
<proteinExistence type="predicted"/>
<reference evidence="1" key="1">
    <citation type="submission" date="2016-01" db="EMBL/GenBank/DDBJ databases">
        <title>Reference transcriptome for the parasite Schistocephalus solidus: insights into the molecular evolution of parasitism.</title>
        <authorList>
            <person name="Hebert F.O."/>
            <person name="Grambauer S."/>
            <person name="Barber I."/>
            <person name="Landry C.R."/>
            <person name="Aubin-Horth N."/>
        </authorList>
    </citation>
    <scope>NUCLEOTIDE SEQUENCE</scope>
</reference>
<accession>A0A0X3PTQ2</accession>
<sequence>SLPHSLYGKLVCQRIEVTAFSGSFGSGRTFPVYDTLTSRRFQLDTGAQISVVPPTPADRHCPNDGLHLQAVNSPPIPTFNSLSLTLNIGLRRSFSSIFVIAGIPQAILGSDFLAEFGLLVDCRRSRLLDCTTGLSVRGLTSLTTP</sequence>